<keyword evidence="19" id="KW-1185">Reference proteome</keyword>
<evidence type="ECO:0000256" key="1">
    <source>
        <dbReference type="ARBA" id="ARBA00003543"/>
    </source>
</evidence>
<dbReference type="NCBIfam" id="NF001846">
    <property type="entry name" value="PRK00571.1-3"/>
    <property type="match status" value="1"/>
</dbReference>
<dbReference type="AlphaFoldDB" id="A0A8J3F1M7"/>
<dbReference type="SUPFAM" id="SSF51344">
    <property type="entry name" value="Epsilon subunit of F1F0-ATP synthase N-terminal domain"/>
    <property type="match status" value="1"/>
</dbReference>
<dbReference type="SUPFAM" id="SSF46604">
    <property type="entry name" value="Epsilon subunit of F1F0-ATP synthase C-terminal domain"/>
    <property type="match status" value="1"/>
</dbReference>
<dbReference type="Pfam" id="PF00401">
    <property type="entry name" value="ATP-synt_DE"/>
    <property type="match status" value="1"/>
</dbReference>
<dbReference type="PANTHER" id="PTHR13822:SF10">
    <property type="entry name" value="ATP SYNTHASE EPSILON CHAIN, CHLOROPLASTIC"/>
    <property type="match status" value="1"/>
</dbReference>
<evidence type="ECO:0000256" key="6">
    <source>
        <dbReference type="ARBA" id="ARBA00022475"/>
    </source>
</evidence>
<evidence type="ECO:0000256" key="3">
    <source>
        <dbReference type="ARBA" id="ARBA00005712"/>
    </source>
</evidence>
<dbReference type="GO" id="GO:0045259">
    <property type="term" value="C:proton-transporting ATP synthase complex"/>
    <property type="evidence" value="ECO:0007669"/>
    <property type="project" value="UniProtKB-KW"/>
</dbReference>
<dbReference type="Gene3D" id="2.60.15.10">
    <property type="entry name" value="F0F1 ATP synthase delta/epsilon subunit, N-terminal"/>
    <property type="match status" value="1"/>
</dbReference>
<evidence type="ECO:0000256" key="14">
    <source>
        <dbReference type="HAMAP-Rule" id="MF_00530"/>
    </source>
</evidence>
<dbReference type="RefSeq" id="WP_088001376.1">
    <property type="nucleotide sequence ID" value="NZ_BMHB01000002.1"/>
</dbReference>
<evidence type="ECO:0000256" key="9">
    <source>
        <dbReference type="ARBA" id="ARBA00023136"/>
    </source>
</evidence>
<reference evidence="19" key="1">
    <citation type="journal article" date="2019" name="Int. J. Syst. Evol. Microbiol.">
        <title>The Global Catalogue of Microorganisms (GCM) 10K type strain sequencing project: providing services to taxonomists for standard genome sequencing and annotation.</title>
        <authorList>
            <consortium name="The Broad Institute Genomics Platform"/>
            <consortium name="The Broad Institute Genome Sequencing Center for Infectious Disease"/>
            <person name="Wu L."/>
            <person name="Ma J."/>
        </authorList>
    </citation>
    <scope>NUCLEOTIDE SEQUENCE [LARGE SCALE GENOMIC DNA]</scope>
    <source>
        <strain evidence="19">CGMCC 1.14993</strain>
    </source>
</reference>
<sequence>MKTMKVSIVTPNGPAYEGETEFVSTKATSGELGILPGHISTVAPLATAPVKIKTPTGTDFVAVSGGFIEIRPEAVTILAQSAEASTEINVERAVEAKKRAEQRLQEKRPDTDIKRAELALHKAMNRLNVAQYK</sequence>
<comment type="subcellular location">
    <subcellularLocation>
        <location evidence="2 14">Cell membrane</location>
        <topology evidence="2 14">Peripheral membrane protein</topology>
    </subcellularLocation>
</comment>
<evidence type="ECO:0000256" key="4">
    <source>
        <dbReference type="ARBA" id="ARBA00014480"/>
    </source>
</evidence>
<evidence type="ECO:0000256" key="12">
    <source>
        <dbReference type="ARBA" id="ARBA00030215"/>
    </source>
</evidence>
<keyword evidence="9 14" id="KW-0472">Membrane</keyword>
<gene>
    <name evidence="14 18" type="primary">atpC</name>
    <name evidence="18" type="ORF">GCM10007380_34700</name>
</gene>
<evidence type="ECO:0000259" key="16">
    <source>
        <dbReference type="Pfam" id="PF00401"/>
    </source>
</evidence>
<evidence type="ECO:0000256" key="15">
    <source>
        <dbReference type="RuleBase" id="RU003656"/>
    </source>
</evidence>
<protein>
    <recommendedName>
        <fullName evidence="4 14">ATP synthase epsilon chain</fullName>
    </recommendedName>
    <alternativeName>
        <fullName evidence="13 14">ATP synthase F1 sector epsilon subunit</fullName>
    </alternativeName>
    <alternativeName>
        <fullName evidence="12 14">F-ATPase epsilon subunit</fullName>
    </alternativeName>
</protein>
<evidence type="ECO:0000256" key="8">
    <source>
        <dbReference type="ARBA" id="ARBA00023065"/>
    </source>
</evidence>
<proteinExistence type="inferred from homology"/>
<dbReference type="HAMAP" id="MF_00530">
    <property type="entry name" value="ATP_synth_epsil_bac"/>
    <property type="match status" value="1"/>
</dbReference>
<dbReference type="Pfam" id="PF02823">
    <property type="entry name" value="ATP-synt_DE_N"/>
    <property type="match status" value="1"/>
</dbReference>
<evidence type="ECO:0000313" key="18">
    <source>
        <dbReference type="EMBL" id="GGI16786.1"/>
    </source>
</evidence>
<dbReference type="InterPro" id="IPR020546">
    <property type="entry name" value="ATP_synth_F1_dsu/esu_N"/>
</dbReference>
<evidence type="ECO:0000256" key="13">
    <source>
        <dbReference type="ARBA" id="ARBA00031795"/>
    </source>
</evidence>
<evidence type="ECO:0000256" key="7">
    <source>
        <dbReference type="ARBA" id="ARBA00022781"/>
    </source>
</evidence>
<dbReference type="Gene3D" id="1.20.5.440">
    <property type="entry name" value="ATP synthase delta/epsilon subunit, C-terminal domain"/>
    <property type="match status" value="1"/>
</dbReference>
<dbReference type="InterPro" id="IPR036794">
    <property type="entry name" value="ATP_F1_dsu/esu_C_sf"/>
</dbReference>
<evidence type="ECO:0000256" key="11">
    <source>
        <dbReference type="ARBA" id="ARBA00023310"/>
    </source>
</evidence>
<evidence type="ECO:0000256" key="10">
    <source>
        <dbReference type="ARBA" id="ARBA00023196"/>
    </source>
</evidence>
<dbReference type="OrthoDB" id="9804110at2"/>
<keyword evidence="10 14" id="KW-0139">CF(1)</keyword>
<evidence type="ECO:0000313" key="19">
    <source>
        <dbReference type="Proteomes" id="UP000626244"/>
    </source>
</evidence>
<keyword evidence="8 14" id="KW-0406">Ion transport</keyword>
<dbReference type="FunFam" id="1.20.5.440:FF:000001">
    <property type="entry name" value="ATP synthase epsilon chain"/>
    <property type="match status" value="1"/>
</dbReference>
<dbReference type="PANTHER" id="PTHR13822">
    <property type="entry name" value="ATP SYNTHASE DELTA/EPSILON CHAIN"/>
    <property type="match status" value="1"/>
</dbReference>
<dbReference type="InterPro" id="IPR036771">
    <property type="entry name" value="ATPsynth_dsu/esu_N"/>
</dbReference>
<accession>A0A8J3F1M7</accession>
<name>A0A8J3F1M7_9BACI</name>
<dbReference type="NCBIfam" id="TIGR01216">
    <property type="entry name" value="ATP_synt_epsi"/>
    <property type="match status" value="1"/>
</dbReference>
<feature type="domain" description="ATP synthase epsilon subunit C-terminal" evidence="16">
    <location>
        <begin position="87"/>
        <end position="131"/>
    </location>
</feature>
<dbReference type="InterPro" id="IPR001469">
    <property type="entry name" value="ATP_synth_F1_dsu/esu"/>
</dbReference>
<evidence type="ECO:0000259" key="17">
    <source>
        <dbReference type="Pfam" id="PF02823"/>
    </source>
</evidence>
<comment type="similarity">
    <text evidence="3 14 15">Belongs to the ATPase epsilon chain family.</text>
</comment>
<evidence type="ECO:0000256" key="2">
    <source>
        <dbReference type="ARBA" id="ARBA00004202"/>
    </source>
</evidence>
<dbReference type="EMBL" id="BMHB01000002">
    <property type="protein sequence ID" value="GGI16786.1"/>
    <property type="molecule type" value="Genomic_DNA"/>
</dbReference>
<organism evidence="18 19">
    <name type="scientific">Gottfriedia solisilvae</name>
    <dbReference type="NCBI Taxonomy" id="1516104"/>
    <lineage>
        <taxon>Bacteria</taxon>
        <taxon>Bacillati</taxon>
        <taxon>Bacillota</taxon>
        <taxon>Bacilli</taxon>
        <taxon>Bacillales</taxon>
        <taxon>Bacillaceae</taxon>
        <taxon>Gottfriedia</taxon>
    </lineage>
</organism>
<keyword evidence="6 14" id="KW-1003">Cell membrane</keyword>
<comment type="caution">
    <text evidence="18">The sequence shown here is derived from an EMBL/GenBank/DDBJ whole genome shotgun (WGS) entry which is preliminary data.</text>
</comment>
<dbReference type="GO" id="GO:0005524">
    <property type="term" value="F:ATP binding"/>
    <property type="evidence" value="ECO:0007669"/>
    <property type="project" value="UniProtKB-UniRule"/>
</dbReference>
<comment type="function">
    <text evidence="1 14">Produces ATP from ADP in the presence of a proton gradient across the membrane.</text>
</comment>
<dbReference type="GO" id="GO:0046933">
    <property type="term" value="F:proton-transporting ATP synthase activity, rotational mechanism"/>
    <property type="evidence" value="ECO:0007669"/>
    <property type="project" value="UniProtKB-UniRule"/>
</dbReference>
<dbReference type="GO" id="GO:0005886">
    <property type="term" value="C:plasma membrane"/>
    <property type="evidence" value="ECO:0007669"/>
    <property type="project" value="UniProtKB-SubCell"/>
</dbReference>
<dbReference type="Proteomes" id="UP000626244">
    <property type="component" value="Unassembled WGS sequence"/>
</dbReference>
<keyword evidence="11 14" id="KW-0066">ATP synthesis</keyword>
<dbReference type="CDD" id="cd12152">
    <property type="entry name" value="F1-ATPase_delta"/>
    <property type="match status" value="1"/>
</dbReference>
<keyword evidence="7 14" id="KW-0375">Hydrogen ion transport</keyword>
<evidence type="ECO:0000256" key="5">
    <source>
        <dbReference type="ARBA" id="ARBA00022448"/>
    </source>
</evidence>
<keyword evidence="5 14" id="KW-0813">Transport</keyword>
<dbReference type="InterPro" id="IPR020547">
    <property type="entry name" value="ATP_synth_F1_esu_C"/>
</dbReference>
<feature type="domain" description="ATP synthase F1 complex delta/epsilon subunit N-terminal" evidence="17">
    <location>
        <begin position="4"/>
        <end position="82"/>
    </location>
</feature>
<comment type="subunit">
    <text evidence="14 15">F-type ATPases have 2 components, CF(1) - the catalytic core - and CF(0) - the membrane proton channel. CF(1) has five subunits: alpha(3), beta(3), gamma(1), delta(1), epsilon(1). CF(0) has three main subunits: a, b and c.</text>
</comment>